<dbReference type="EMBL" id="CM017878">
    <property type="protein sequence ID" value="KAG1354016.1"/>
    <property type="molecule type" value="Genomic_DNA"/>
</dbReference>
<evidence type="ECO:0000313" key="1">
    <source>
        <dbReference type="EMBL" id="KAG1354016.1"/>
    </source>
</evidence>
<reference evidence="1" key="2">
    <citation type="submission" date="2019-07" db="EMBL/GenBank/DDBJ databases">
        <authorList>
            <person name="Yang Y."/>
            <person name="Bocs S."/>
            <person name="Baudouin L."/>
        </authorList>
    </citation>
    <scope>NUCLEOTIDE SEQUENCE</scope>
    <source>
        <tissue evidence="1">Spear leaf of Hainan Tall coconut</tissue>
    </source>
</reference>
<proteinExistence type="predicted"/>
<evidence type="ECO:0000313" key="2">
    <source>
        <dbReference type="Proteomes" id="UP000797356"/>
    </source>
</evidence>
<organism evidence="1 2">
    <name type="scientific">Cocos nucifera</name>
    <name type="common">Coconut palm</name>
    <dbReference type="NCBI Taxonomy" id="13894"/>
    <lineage>
        <taxon>Eukaryota</taxon>
        <taxon>Viridiplantae</taxon>
        <taxon>Streptophyta</taxon>
        <taxon>Embryophyta</taxon>
        <taxon>Tracheophyta</taxon>
        <taxon>Spermatophyta</taxon>
        <taxon>Magnoliopsida</taxon>
        <taxon>Liliopsida</taxon>
        <taxon>Arecaceae</taxon>
        <taxon>Arecoideae</taxon>
        <taxon>Cocoseae</taxon>
        <taxon>Attaleinae</taxon>
        <taxon>Cocos</taxon>
    </lineage>
</organism>
<dbReference type="AlphaFoldDB" id="A0A8K0IDJ5"/>
<reference evidence="1" key="1">
    <citation type="journal article" date="2017" name="Gigascience">
        <title>The genome draft of coconut (Cocos nucifera).</title>
        <authorList>
            <person name="Xiao Y."/>
            <person name="Xu P."/>
            <person name="Fan H."/>
            <person name="Baudouin L."/>
            <person name="Xia W."/>
            <person name="Bocs S."/>
            <person name="Xu J."/>
            <person name="Li Q."/>
            <person name="Guo A."/>
            <person name="Zhou L."/>
            <person name="Li J."/>
            <person name="Wu Y."/>
            <person name="Ma Z."/>
            <person name="Armero A."/>
            <person name="Issali A.E."/>
            <person name="Liu N."/>
            <person name="Peng M."/>
            <person name="Yang Y."/>
        </authorList>
    </citation>
    <scope>NUCLEOTIDE SEQUENCE</scope>
    <source>
        <tissue evidence="1">Spear leaf of Hainan Tall coconut</tissue>
    </source>
</reference>
<dbReference type="OrthoDB" id="1939055at2759"/>
<gene>
    <name evidence="1" type="ORF">COCNU_07G001280</name>
</gene>
<accession>A0A8K0IDJ5</accession>
<protein>
    <submittedName>
        <fullName evidence="1">Uncharacterized protein</fullName>
    </submittedName>
</protein>
<dbReference type="Proteomes" id="UP000797356">
    <property type="component" value="Chromosome 7"/>
</dbReference>
<keyword evidence="2" id="KW-1185">Reference proteome</keyword>
<comment type="caution">
    <text evidence="1">The sequence shown here is derived from an EMBL/GenBank/DDBJ whole genome shotgun (WGS) entry which is preliminary data.</text>
</comment>
<sequence length="77" mass="8379">MRSRLIKLFSTAVRIADGAIKVAKDLQDPHSPSPKAILFASMALIKSYTASKRYIPTGINPGIPPPPPRCPELIWAP</sequence>
<name>A0A8K0IDJ5_COCNU</name>